<dbReference type="SUPFAM" id="SSF52172">
    <property type="entry name" value="CheY-like"/>
    <property type="match status" value="1"/>
</dbReference>
<gene>
    <name evidence="7" type="ORF">FHX59_005319</name>
</gene>
<proteinExistence type="predicted"/>
<evidence type="ECO:0000256" key="4">
    <source>
        <dbReference type="PROSITE-ProRule" id="PRU00169"/>
    </source>
</evidence>
<dbReference type="Gene3D" id="3.40.50.2300">
    <property type="match status" value="1"/>
</dbReference>
<feature type="domain" description="Response regulatory" evidence="6">
    <location>
        <begin position="32"/>
        <end position="147"/>
    </location>
</feature>
<dbReference type="CDD" id="cd06170">
    <property type="entry name" value="LuxR_C_like"/>
    <property type="match status" value="1"/>
</dbReference>
<evidence type="ECO:0000259" key="5">
    <source>
        <dbReference type="PROSITE" id="PS50043"/>
    </source>
</evidence>
<organism evidence="7 8">
    <name type="scientific">Paraburkholderia silvatlantica</name>
    <dbReference type="NCBI Taxonomy" id="321895"/>
    <lineage>
        <taxon>Bacteria</taxon>
        <taxon>Pseudomonadati</taxon>
        <taxon>Pseudomonadota</taxon>
        <taxon>Betaproteobacteria</taxon>
        <taxon>Burkholderiales</taxon>
        <taxon>Burkholderiaceae</taxon>
        <taxon>Paraburkholderia</taxon>
    </lineage>
</organism>
<dbReference type="Proteomes" id="UP000533533">
    <property type="component" value="Unassembled WGS sequence"/>
</dbReference>
<evidence type="ECO:0000313" key="7">
    <source>
        <dbReference type="EMBL" id="MBB2930852.1"/>
    </source>
</evidence>
<feature type="domain" description="HTH luxR-type" evidence="5">
    <location>
        <begin position="180"/>
        <end position="245"/>
    </location>
</feature>
<feature type="modified residue" description="4-aspartylphosphate" evidence="4">
    <location>
        <position position="83"/>
    </location>
</feature>
<dbReference type="InterPro" id="IPR011006">
    <property type="entry name" value="CheY-like_superfamily"/>
</dbReference>
<protein>
    <submittedName>
        <fullName evidence="7">DNA-binding NarL/FixJ family response regulator</fullName>
    </submittedName>
</protein>
<evidence type="ECO:0000256" key="3">
    <source>
        <dbReference type="ARBA" id="ARBA00023163"/>
    </source>
</evidence>
<dbReference type="InterPro" id="IPR000792">
    <property type="entry name" value="Tscrpt_reg_LuxR_C"/>
</dbReference>
<evidence type="ECO:0000313" key="8">
    <source>
        <dbReference type="Proteomes" id="UP000533533"/>
    </source>
</evidence>
<evidence type="ECO:0000256" key="2">
    <source>
        <dbReference type="ARBA" id="ARBA00023125"/>
    </source>
</evidence>
<evidence type="ECO:0000256" key="1">
    <source>
        <dbReference type="ARBA" id="ARBA00023015"/>
    </source>
</evidence>
<keyword evidence="2 7" id="KW-0238">DNA-binding</keyword>
<dbReference type="GO" id="GO:0003677">
    <property type="term" value="F:DNA binding"/>
    <property type="evidence" value="ECO:0007669"/>
    <property type="project" value="UniProtKB-KW"/>
</dbReference>
<keyword evidence="4" id="KW-0597">Phosphoprotein</keyword>
<dbReference type="PANTHER" id="PTHR44688">
    <property type="entry name" value="DNA-BINDING TRANSCRIPTIONAL ACTIVATOR DEVR_DOSR"/>
    <property type="match status" value="1"/>
</dbReference>
<dbReference type="PROSITE" id="PS50043">
    <property type="entry name" value="HTH_LUXR_2"/>
    <property type="match status" value="1"/>
</dbReference>
<keyword evidence="8" id="KW-1185">Reference proteome</keyword>
<name>A0ABR6FTU5_9BURK</name>
<dbReference type="PANTHER" id="PTHR44688:SF16">
    <property type="entry name" value="DNA-BINDING TRANSCRIPTIONAL ACTIVATOR DEVR_DOSR"/>
    <property type="match status" value="1"/>
</dbReference>
<sequence length="341" mass="37694">MVPLVWFNAAQKRHAFHNISRGRQREEGISMRFVVLNPDAERREGLKALLRQIDRRARFNDAPDWRSAERALQRFTPNLIVIDWHDGIRAGELRHFVMRHRSLPVAILVDSAETPTSVRALLNEGARGIIRRTTDSILIVKFLELIMLGGDHLPADVLGPCTPWPLPPRRDAKAAAQARKVRPKVDLSPRQEQILRCVHMGNTNKMIARALGISEGTVKVHLTSIFQQLGAPNRAAAVAIYNGLLANHLQVLRAQCERATKPRHGEHGPVPLRARDGLTHRYPLLSGDSAAPLSIAAEPVTPYGDTVAAQQIRPVEVGEASGSVDEEALVLARAHGLPSNE</sequence>
<dbReference type="InterPro" id="IPR016032">
    <property type="entry name" value="Sig_transdc_resp-reg_C-effctor"/>
</dbReference>
<dbReference type="SUPFAM" id="SSF46894">
    <property type="entry name" value="C-terminal effector domain of the bipartite response regulators"/>
    <property type="match status" value="1"/>
</dbReference>
<comment type="caution">
    <text evidence="7">The sequence shown here is derived from an EMBL/GenBank/DDBJ whole genome shotgun (WGS) entry which is preliminary data.</text>
</comment>
<dbReference type="EMBL" id="JACHVZ010000016">
    <property type="protein sequence ID" value="MBB2930852.1"/>
    <property type="molecule type" value="Genomic_DNA"/>
</dbReference>
<dbReference type="InterPro" id="IPR001789">
    <property type="entry name" value="Sig_transdc_resp-reg_receiver"/>
</dbReference>
<keyword evidence="3" id="KW-0804">Transcription</keyword>
<dbReference type="SMART" id="SM00421">
    <property type="entry name" value="HTH_LUXR"/>
    <property type="match status" value="1"/>
</dbReference>
<reference evidence="7 8" key="1">
    <citation type="submission" date="2020-08" db="EMBL/GenBank/DDBJ databases">
        <title>Genomic Encyclopedia of Type Strains, Phase IV (KMG-V): Genome sequencing to study the core and pangenomes of soil and plant-associated prokaryotes.</title>
        <authorList>
            <person name="Whitman W."/>
        </authorList>
    </citation>
    <scope>NUCLEOTIDE SEQUENCE [LARGE SCALE GENOMIC DNA]</scope>
    <source>
        <strain evidence="7 8">SRMrh-85</strain>
    </source>
</reference>
<dbReference type="Pfam" id="PF00196">
    <property type="entry name" value="GerE"/>
    <property type="match status" value="1"/>
</dbReference>
<dbReference type="PROSITE" id="PS50110">
    <property type="entry name" value="RESPONSE_REGULATORY"/>
    <property type="match status" value="1"/>
</dbReference>
<evidence type="ECO:0000259" key="6">
    <source>
        <dbReference type="PROSITE" id="PS50110"/>
    </source>
</evidence>
<accession>A0ABR6FTU5</accession>
<dbReference type="PRINTS" id="PR00038">
    <property type="entry name" value="HTHLUXR"/>
</dbReference>
<keyword evidence="1" id="KW-0805">Transcription regulation</keyword>